<proteinExistence type="predicted"/>
<feature type="transmembrane region" description="Helical" evidence="1">
    <location>
        <begin position="6"/>
        <end position="25"/>
    </location>
</feature>
<organism evidence="2 3">
    <name type="scientific">Shewanella litorisediminis</name>
    <dbReference type="NCBI Taxonomy" id="1173586"/>
    <lineage>
        <taxon>Bacteria</taxon>
        <taxon>Pseudomonadati</taxon>
        <taxon>Pseudomonadota</taxon>
        <taxon>Gammaproteobacteria</taxon>
        <taxon>Alteromonadales</taxon>
        <taxon>Shewanellaceae</taxon>
        <taxon>Shewanella</taxon>
    </lineage>
</organism>
<feature type="transmembrane region" description="Helical" evidence="1">
    <location>
        <begin position="72"/>
        <end position="92"/>
    </location>
</feature>
<feature type="transmembrane region" description="Helical" evidence="1">
    <location>
        <begin position="37"/>
        <end position="57"/>
    </location>
</feature>
<protein>
    <recommendedName>
        <fullName evidence="4">DUF2834 domain-containing protein</fullName>
    </recommendedName>
</protein>
<evidence type="ECO:0000313" key="3">
    <source>
        <dbReference type="Proteomes" id="UP000596252"/>
    </source>
</evidence>
<name>A0ABX7G3F8_9GAMM</name>
<dbReference type="RefSeq" id="WP_203325448.1">
    <property type="nucleotide sequence ID" value="NZ_CP069213.1"/>
</dbReference>
<dbReference type="Proteomes" id="UP000596252">
    <property type="component" value="Chromosome"/>
</dbReference>
<keyword evidence="1" id="KW-0812">Transmembrane</keyword>
<accession>A0ABX7G3F8</accession>
<keyword evidence="3" id="KW-1185">Reference proteome</keyword>
<evidence type="ECO:0008006" key="4">
    <source>
        <dbReference type="Google" id="ProtNLM"/>
    </source>
</evidence>
<gene>
    <name evidence="2" type="ORF">JQC75_18350</name>
</gene>
<dbReference type="EMBL" id="CP069213">
    <property type="protein sequence ID" value="QRH01777.1"/>
    <property type="molecule type" value="Genomic_DNA"/>
</dbReference>
<keyword evidence="1" id="KW-1133">Transmembrane helix</keyword>
<evidence type="ECO:0000256" key="1">
    <source>
        <dbReference type="SAM" id="Phobius"/>
    </source>
</evidence>
<keyword evidence="1" id="KW-0472">Membrane</keyword>
<evidence type="ECO:0000313" key="2">
    <source>
        <dbReference type="EMBL" id="QRH01777.1"/>
    </source>
</evidence>
<sequence length="100" mass="11155">MSGLTPELAVVLLNLAIIVFAYGLVYPRVAGSDFQRISICDLGASGLALLTVGLKYWGSGASFNLLFTDVNWFWFTLVSYFVLELPAIFWYFKKYGVKLS</sequence>
<reference evidence="2 3" key="1">
    <citation type="journal article" date="2012" name="Antonie Van Leeuwenhoek">
        <title>Shewanella litorisediminis sp. nov., a gammaproteobacterium isolated from a tidal flat sediment.</title>
        <authorList>
            <person name="Lee M.H."/>
            <person name="Yoon J.H."/>
        </authorList>
    </citation>
    <scope>NUCLEOTIDE SEQUENCE [LARGE SCALE GENOMIC DNA]</scope>
    <source>
        <strain evidence="2 3">SMK1-12</strain>
    </source>
</reference>